<evidence type="ECO:0000259" key="3">
    <source>
        <dbReference type="Pfam" id="PF13548"/>
    </source>
</evidence>
<feature type="compositionally biased region" description="Basic and acidic residues" evidence="1">
    <location>
        <begin position="194"/>
        <end position="209"/>
    </location>
</feature>
<proteinExistence type="predicted"/>
<evidence type="ECO:0000313" key="5">
    <source>
        <dbReference type="Proteomes" id="UP000249341"/>
    </source>
</evidence>
<dbReference type="AlphaFoldDB" id="A0A327YZ33"/>
<comment type="caution">
    <text evidence="4">The sequence shown here is derived from an EMBL/GenBank/DDBJ whole genome shotgun (WGS) entry which is preliminary data.</text>
</comment>
<organism evidence="4 5">
    <name type="scientific">Actinoplanes lutulentus</name>
    <dbReference type="NCBI Taxonomy" id="1287878"/>
    <lineage>
        <taxon>Bacteria</taxon>
        <taxon>Bacillati</taxon>
        <taxon>Actinomycetota</taxon>
        <taxon>Actinomycetes</taxon>
        <taxon>Micromonosporales</taxon>
        <taxon>Micromonosporaceae</taxon>
        <taxon>Actinoplanes</taxon>
    </lineage>
</organism>
<evidence type="ECO:0000256" key="1">
    <source>
        <dbReference type="SAM" id="MobiDB-lite"/>
    </source>
</evidence>
<gene>
    <name evidence="4" type="ORF">B0I29_125141</name>
</gene>
<dbReference type="RefSeq" id="WP_111654341.1">
    <property type="nucleotide sequence ID" value="NZ_JACHWI010000002.1"/>
</dbReference>
<keyword evidence="5" id="KW-1185">Reference proteome</keyword>
<feature type="region of interest" description="Disordered" evidence="1">
    <location>
        <begin position="194"/>
        <end position="215"/>
    </location>
</feature>
<dbReference type="Proteomes" id="UP000249341">
    <property type="component" value="Unassembled WGS sequence"/>
</dbReference>
<name>A0A327YZ33_9ACTN</name>
<dbReference type="Pfam" id="PF13548">
    <property type="entry name" value="DUF4126"/>
    <property type="match status" value="1"/>
</dbReference>
<feature type="transmembrane region" description="Helical" evidence="2">
    <location>
        <begin position="41"/>
        <end position="63"/>
    </location>
</feature>
<keyword evidence="2" id="KW-1133">Transmembrane helix</keyword>
<keyword evidence="2" id="KW-0812">Transmembrane</keyword>
<feature type="transmembrane region" description="Helical" evidence="2">
    <location>
        <begin position="157"/>
        <end position="185"/>
    </location>
</feature>
<protein>
    <submittedName>
        <fullName evidence="4">Uncharacterized protein DUF4126</fullName>
    </submittedName>
</protein>
<dbReference type="InterPro" id="IPR025196">
    <property type="entry name" value="DUF4126"/>
</dbReference>
<accession>A0A327YZ33</accession>
<reference evidence="4 5" key="1">
    <citation type="submission" date="2018-06" db="EMBL/GenBank/DDBJ databases">
        <title>Genomic Encyclopedia of Type Strains, Phase III (KMG-III): the genomes of soil and plant-associated and newly described type strains.</title>
        <authorList>
            <person name="Whitman W."/>
        </authorList>
    </citation>
    <scope>NUCLEOTIDE SEQUENCE [LARGE SCALE GENOMIC DNA]</scope>
    <source>
        <strain evidence="4 5">CGMCC 4.7090</strain>
    </source>
</reference>
<feature type="domain" description="DUF4126" evidence="3">
    <location>
        <begin position="5"/>
        <end position="187"/>
    </location>
</feature>
<feature type="transmembrane region" description="Helical" evidence="2">
    <location>
        <begin position="6"/>
        <end position="29"/>
    </location>
</feature>
<dbReference type="EMBL" id="QLMJ01000025">
    <property type="protein sequence ID" value="RAK26984.1"/>
    <property type="molecule type" value="Genomic_DNA"/>
</dbReference>
<evidence type="ECO:0000313" key="4">
    <source>
        <dbReference type="EMBL" id="RAK26984.1"/>
    </source>
</evidence>
<dbReference type="OrthoDB" id="161516at2"/>
<keyword evidence="2" id="KW-0472">Membrane</keyword>
<sequence length="215" mass="22545">MFEVLTGTGLAASAGLNAYIPLLTMGLLARFTGAIDLPSGWAWLSNGWTLTILAVLLAIEVVADKIPVVDHLNDVVQTFVRPTAGGLAFGAGSTSETVTVTDPGSFFTSHAWVPIVAGGLIALGVHGVKAASRPVVNATTGGLGAPVASTAEDFGSIVMSVLAIVLPILVLIGLAALTFFSFWVFRRRNKRREARDEARDREAGDRAVDTQRLFG</sequence>
<evidence type="ECO:0000256" key="2">
    <source>
        <dbReference type="SAM" id="Phobius"/>
    </source>
</evidence>